<reference evidence="1" key="2">
    <citation type="journal article" date="2015" name="Data Brief">
        <title>Shoot transcriptome of the giant reed, Arundo donax.</title>
        <authorList>
            <person name="Barrero R.A."/>
            <person name="Guerrero F.D."/>
            <person name="Moolhuijzen P."/>
            <person name="Goolsby J.A."/>
            <person name="Tidwell J."/>
            <person name="Bellgard S.E."/>
            <person name="Bellgard M.I."/>
        </authorList>
    </citation>
    <scope>NUCLEOTIDE SEQUENCE</scope>
    <source>
        <tissue evidence="1">Shoot tissue taken approximately 20 cm above the soil surface</tissue>
    </source>
</reference>
<dbReference type="AlphaFoldDB" id="A0A0A9HUD7"/>
<name>A0A0A9HUD7_ARUDO</name>
<dbReference type="EMBL" id="GBRH01161368">
    <property type="protein sequence ID" value="JAE36528.1"/>
    <property type="molecule type" value="Transcribed_RNA"/>
</dbReference>
<organism evidence="1">
    <name type="scientific">Arundo donax</name>
    <name type="common">Giant reed</name>
    <name type="synonym">Donax arundinaceus</name>
    <dbReference type="NCBI Taxonomy" id="35708"/>
    <lineage>
        <taxon>Eukaryota</taxon>
        <taxon>Viridiplantae</taxon>
        <taxon>Streptophyta</taxon>
        <taxon>Embryophyta</taxon>
        <taxon>Tracheophyta</taxon>
        <taxon>Spermatophyta</taxon>
        <taxon>Magnoliopsida</taxon>
        <taxon>Liliopsida</taxon>
        <taxon>Poales</taxon>
        <taxon>Poaceae</taxon>
        <taxon>PACMAD clade</taxon>
        <taxon>Arundinoideae</taxon>
        <taxon>Arundineae</taxon>
        <taxon>Arundo</taxon>
    </lineage>
</organism>
<reference evidence="1" key="1">
    <citation type="submission" date="2014-09" db="EMBL/GenBank/DDBJ databases">
        <authorList>
            <person name="Magalhaes I.L.F."/>
            <person name="Oliveira U."/>
            <person name="Santos F.R."/>
            <person name="Vidigal T.H.D.A."/>
            <person name="Brescovit A.D."/>
            <person name="Santos A.J."/>
        </authorList>
    </citation>
    <scope>NUCLEOTIDE SEQUENCE</scope>
    <source>
        <tissue evidence="1">Shoot tissue taken approximately 20 cm above the soil surface</tissue>
    </source>
</reference>
<sequence length="54" mass="6443">MKMWPKHAVLIPKIGSTKSSDYQMLHHKNYSSRGSLALQINYQMMSWRKYLIPF</sequence>
<evidence type="ECO:0000313" key="1">
    <source>
        <dbReference type="EMBL" id="JAE36528.1"/>
    </source>
</evidence>
<proteinExistence type="predicted"/>
<accession>A0A0A9HUD7</accession>
<protein>
    <submittedName>
        <fullName evidence="1">Uncharacterized protein</fullName>
    </submittedName>
</protein>